<keyword evidence="5" id="KW-1185">Reference proteome</keyword>
<dbReference type="RefSeq" id="WP_116157720.1">
    <property type="nucleotide sequence ID" value="NZ_JACHJY010000016.1"/>
</dbReference>
<proteinExistence type="inferred from homology"/>
<sequence>MVSPLDPVTDPRILRVFARPIQVRGPDGPWAEVREAISRHGSALVHARLDDWLPADLGDPGLSEQLGQDHARFRRMRHPTVKARFVASRLMLKHTAGAVVGEPPGALELAYKLGGRPYLRGHEQLDISLTHTADLIVVGLTRRGWIGVDAELSDRRMTGLGTEGQMCTRHELEELAKLPEDARNSALVRLWTLKEAYSKAIGQGMRFRFTEFGFGPQDRHAREVLLPDGSPGTGEEWSFHTCEVRGRYTISVALYDAGFGESGDGLDALRVSGVLLAELLTGPSSGGRPESASAEFTPAT</sequence>
<dbReference type="EMBL" id="JACHJY010000016">
    <property type="protein sequence ID" value="MBB4987033.1"/>
    <property type="molecule type" value="Genomic_DNA"/>
</dbReference>
<dbReference type="Proteomes" id="UP000582643">
    <property type="component" value="Unassembled WGS sequence"/>
</dbReference>
<dbReference type="GO" id="GO:0008897">
    <property type="term" value="F:holo-[acyl-carrier-protein] synthase activity"/>
    <property type="evidence" value="ECO:0007669"/>
    <property type="project" value="InterPro"/>
</dbReference>
<dbReference type="Gene3D" id="3.90.470.20">
    <property type="entry name" value="4'-phosphopantetheinyl transferase domain"/>
    <property type="match status" value="2"/>
</dbReference>
<evidence type="ECO:0000313" key="5">
    <source>
        <dbReference type="Proteomes" id="UP000582643"/>
    </source>
</evidence>
<dbReference type="PANTHER" id="PTHR12215">
    <property type="entry name" value="PHOSPHOPANTETHEINE TRANSFERASE"/>
    <property type="match status" value="1"/>
</dbReference>
<dbReference type="PANTHER" id="PTHR12215:SF10">
    <property type="entry name" value="L-AMINOADIPATE-SEMIALDEHYDE DEHYDROGENASE-PHOSPHOPANTETHEINYL TRANSFERASE"/>
    <property type="match status" value="1"/>
</dbReference>
<dbReference type="AlphaFoldDB" id="A0A7W7XHB3"/>
<keyword evidence="2 4" id="KW-0808">Transferase</keyword>
<accession>A0A7W7XHB3</accession>
<protein>
    <submittedName>
        <fullName evidence="4">4'-phosphopantetheinyl transferase</fullName>
        <ecNumber evidence="4">2.7.8.-</ecNumber>
    </submittedName>
</protein>
<name>A0A7W7XHB3_9ACTN</name>
<reference evidence="4 5" key="1">
    <citation type="submission" date="2020-08" db="EMBL/GenBank/DDBJ databases">
        <title>Genomic Encyclopedia of Type Strains, Phase III (KMG-III): the genomes of soil and plant-associated and newly described type strains.</title>
        <authorList>
            <person name="Whitman W."/>
        </authorList>
    </citation>
    <scope>NUCLEOTIDE SEQUENCE [LARGE SCALE GENOMIC DNA]</scope>
    <source>
        <strain evidence="4 5">SFB5A</strain>
    </source>
</reference>
<dbReference type="InterPro" id="IPR008278">
    <property type="entry name" value="4-PPantetheinyl_Trfase_dom"/>
</dbReference>
<comment type="similarity">
    <text evidence="1">Belongs to the P-Pant transferase superfamily. Gsp/Sfp/HetI/AcpT family.</text>
</comment>
<dbReference type="Pfam" id="PF01648">
    <property type="entry name" value="ACPS"/>
    <property type="match status" value="1"/>
</dbReference>
<dbReference type="SUPFAM" id="SSF56214">
    <property type="entry name" value="4'-phosphopantetheinyl transferase"/>
    <property type="match status" value="2"/>
</dbReference>
<feature type="domain" description="4'-phosphopantetheinyl transferase" evidence="3">
    <location>
        <begin position="146"/>
        <end position="252"/>
    </location>
</feature>
<evidence type="ECO:0000256" key="1">
    <source>
        <dbReference type="ARBA" id="ARBA00010990"/>
    </source>
</evidence>
<dbReference type="GO" id="GO:0019878">
    <property type="term" value="P:lysine biosynthetic process via aminoadipic acid"/>
    <property type="evidence" value="ECO:0007669"/>
    <property type="project" value="TreeGrafter"/>
</dbReference>
<evidence type="ECO:0000259" key="3">
    <source>
        <dbReference type="Pfam" id="PF01648"/>
    </source>
</evidence>
<gene>
    <name evidence="4" type="ORF">GGE06_008005</name>
</gene>
<evidence type="ECO:0000256" key="2">
    <source>
        <dbReference type="ARBA" id="ARBA00022679"/>
    </source>
</evidence>
<organism evidence="4 5">
    <name type="scientific">Streptomyces nymphaeiformis</name>
    <dbReference type="NCBI Taxonomy" id="2663842"/>
    <lineage>
        <taxon>Bacteria</taxon>
        <taxon>Bacillati</taxon>
        <taxon>Actinomycetota</taxon>
        <taxon>Actinomycetes</taxon>
        <taxon>Kitasatosporales</taxon>
        <taxon>Streptomycetaceae</taxon>
        <taxon>Streptomyces</taxon>
    </lineage>
</organism>
<dbReference type="EC" id="2.7.8.-" evidence="4"/>
<dbReference type="GO" id="GO:0005829">
    <property type="term" value="C:cytosol"/>
    <property type="evidence" value="ECO:0007669"/>
    <property type="project" value="TreeGrafter"/>
</dbReference>
<dbReference type="GO" id="GO:0000287">
    <property type="term" value="F:magnesium ion binding"/>
    <property type="evidence" value="ECO:0007669"/>
    <property type="project" value="InterPro"/>
</dbReference>
<comment type="caution">
    <text evidence="4">The sequence shown here is derived from an EMBL/GenBank/DDBJ whole genome shotgun (WGS) entry which is preliminary data.</text>
</comment>
<dbReference type="InterPro" id="IPR050559">
    <property type="entry name" value="P-Pant_transferase_sf"/>
</dbReference>
<dbReference type="InterPro" id="IPR037143">
    <property type="entry name" value="4-PPantetheinyl_Trfase_dom_sf"/>
</dbReference>
<evidence type="ECO:0000313" key="4">
    <source>
        <dbReference type="EMBL" id="MBB4987033.1"/>
    </source>
</evidence>